<keyword evidence="1" id="KW-0812">Transmembrane</keyword>
<organism evidence="2 3">
    <name type="scientific">Aliirhizobium smilacinae</name>
    <dbReference type="NCBI Taxonomy" id="1395944"/>
    <lineage>
        <taxon>Bacteria</taxon>
        <taxon>Pseudomonadati</taxon>
        <taxon>Pseudomonadota</taxon>
        <taxon>Alphaproteobacteria</taxon>
        <taxon>Hyphomicrobiales</taxon>
        <taxon>Rhizobiaceae</taxon>
        <taxon>Aliirhizobium</taxon>
    </lineage>
</organism>
<accession>A0A5C4XNR5</accession>
<gene>
    <name evidence="2" type="ORF">FHP24_02370</name>
</gene>
<keyword evidence="1" id="KW-0472">Membrane</keyword>
<dbReference type="OrthoDB" id="72963at2"/>
<protein>
    <submittedName>
        <fullName evidence="2">DUF1294 domain-containing protein</fullName>
    </submittedName>
</protein>
<proteinExistence type="predicted"/>
<dbReference type="AlphaFoldDB" id="A0A5C4XNR5"/>
<dbReference type="RefSeq" id="WP_139672314.1">
    <property type="nucleotide sequence ID" value="NZ_VDMN01000001.1"/>
</dbReference>
<name>A0A5C4XNR5_9HYPH</name>
<reference evidence="2 3" key="1">
    <citation type="submission" date="2019-06" db="EMBL/GenBank/DDBJ databases">
        <title>The draft genome of Rhizobium smilacinae PTYR-5.</title>
        <authorList>
            <person name="Liu L."/>
            <person name="Li L."/>
            <person name="Zhang X."/>
        </authorList>
    </citation>
    <scope>NUCLEOTIDE SEQUENCE [LARGE SCALE GENOMIC DNA]</scope>
    <source>
        <strain evidence="2 3">PTYR-5</strain>
    </source>
</reference>
<evidence type="ECO:0000313" key="3">
    <source>
        <dbReference type="Proteomes" id="UP000311605"/>
    </source>
</evidence>
<dbReference type="Pfam" id="PF06961">
    <property type="entry name" value="DUF1294"/>
    <property type="match status" value="1"/>
</dbReference>
<dbReference type="InterPro" id="IPR010718">
    <property type="entry name" value="DUF1294"/>
</dbReference>
<keyword evidence="3" id="KW-1185">Reference proteome</keyword>
<feature type="transmembrane region" description="Helical" evidence="1">
    <location>
        <begin position="7"/>
        <end position="25"/>
    </location>
</feature>
<evidence type="ECO:0000313" key="2">
    <source>
        <dbReference type="EMBL" id="TNM65155.1"/>
    </source>
</evidence>
<sequence length="106" mass="11577">MRIETALALAAIAIVYNLVVFGIYWHDKQAARNGGWRVKESTLLLLAFAGGGPGALAAQRLLRHKTRKPPFNLALPLFFILQMGWLIVAIVAPEAVTALLSKLARD</sequence>
<dbReference type="EMBL" id="VDMN01000001">
    <property type="protein sequence ID" value="TNM65155.1"/>
    <property type="molecule type" value="Genomic_DNA"/>
</dbReference>
<comment type="caution">
    <text evidence="2">The sequence shown here is derived from an EMBL/GenBank/DDBJ whole genome shotgun (WGS) entry which is preliminary data.</text>
</comment>
<dbReference type="Proteomes" id="UP000311605">
    <property type="component" value="Unassembled WGS sequence"/>
</dbReference>
<feature type="transmembrane region" description="Helical" evidence="1">
    <location>
        <begin position="74"/>
        <end position="92"/>
    </location>
</feature>
<evidence type="ECO:0000256" key="1">
    <source>
        <dbReference type="SAM" id="Phobius"/>
    </source>
</evidence>
<feature type="transmembrane region" description="Helical" evidence="1">
    <location>
        <begin position="45"/>
        <end position="62"/>
    </location>
</feature>
<keyword evidence="1" id="KW-1133">Transmembrane helix</keyword>